<feature type="non-terminal residue" evidence="2">
    <location>
        <position position="1"/>
    </location>
</feature>
<proteinExistence type="predicted"/>
<dbReference type="GO" id="GO:0003677">
    <property type="term" value="F:DNA binding"/>
    <property type="evidence" value="ECO:0007669"/>
    <property type="project" value="TreeGrafter"/>
</dbReference>
<dbReference type="EMBL" id="VTPC01059019">
    <property type="protein sequence ID" value="KAF2890048.1"/>
    <property type="molecule type" value="Genomic_DNA"/>
</dbReference>
<dbReference type="InterPro" id="IPR050863">
    <property type="entry name" value="CenT-Element_Derived"/>
</dbReference>
<dbReference type="Pfam" id="PF03184">
    <property type="entry name" value="DDE_1"/>
    <property type="match status" value="1"/>
</dbReference>
<gene>
    <name evidence="2" type="ORF">ILUMI_16125</name>
</gene>
<organism evidence="2 3">
    <name type="scientific">Ignelater luminosus</name>
    <name type="common">Cucubano</name>
    <name type="synonym">Pyrophorus luminosus</name>
    <dbReference type="NCBI Taxonomy" id="2038154"/>
    <lineage>
        <taxon>Eukaryota</taxon>
        <taxon>Metazoa</taxon>
        <taxon>Ecdysozoa</taxon>
        <taxon>Arthropoda</taxon>
        <taxon>Hexapoda</taxon>
        <taxon>Insecta</taxon>
        <taxon>Pterygota</taxon>
        <taxon>Neoptera</taxon>
        <taxon>Endopterygota</taxon>
        <taxon>Coleoptera</taxon>
        <taxon>Polyphaga</taxon>
        <taxon>Elateriformia</taxon>
        <taxon>Elateroidea</taxon>
        <taxon>Elateridae</taxon>
        <taxon>Agrypninae</taxon>
        <taxon>Pyrophorini</taxon>
        <taxon>Ignelater</taxon>
    </lineage>
</organism>
<protein>
    <recommendedName>
        <fullName evidence="1">DDE-1 domain-containing protein</fullName>
    </recommendedName>
</protein>
<feature type="domain" description="DDE-1" evidence="1">
    <location>
        <begin position="109"/>
        <end position="215"/>
    </location>
</feature>
<evidence type="ECO:0000313" key="3">
    <source>
        <dbReference type="Proteomes" id="UP000801492"/>
    </source>
</evidence>
<comment type="caution">
    <text evidence="2">The sequence shown here is derived from an EMBL/GenBank/DDBJ whole genome shotgun (WGS) entry which is preliminary data.</text>
</comment>
<accession>A0A8K0CMC4</accession>
<reference evidence="2" key="1">
    <citation type="submission" date="2019-08" db="EMBL/GenBank/DDBJ databases">
        <title>The genome of the North American firefly Photinus pyralis.</title>
        <authorList>
            <consortium name="Photinus pyralis genome working group"/>
            <person name="Fallon T.R."/>
            <person name="Sander Lower S.E."/>
            <person name="Weng J.-K."/>
        </authorList>
    </citation>
    <scope>NUCLEOTIDE SEQUENCE</scope>
    <source>
        <strain evidence="2">TRF0915ILg1</strain>
        <tissue evidence="2">Whole body</tissue>
    </source>
</reference>
<evidence type="ECO:0000259" key="1">
    <source>
        <dbReference type="Pfam" id="PF03184"/>
    </source>
</evidence>
<dbReference type="AlphaFoldDB" id="A0A8K0CMC4"/>
<dbReference type="Proteomes" id="UP000801492">
    <property type="component" value="Unassembled WGS sequence"/>
</dbReference>
<dbReference type="Gene3D" id="3.30.420.10">
    <property type="entry name" value="Ribonuclease H-like superfamily/Ribonuclease H"/>
    <property type="match status" value="1"/>
</dbReference>
<dbReference type="PANTHER" id="PTHR19303:SF74">
    <property type="entry name" value="POGO TRANSPOSABLE ELEMENT WITH KRAB DOMAIN"/>
    <property type="match status" value="1"/>
</dbReference>
<dbReference type="PANTHER" id="PTHR19303">
    <property type="entry name" value="TRANSPOSON"/>
    <property type="match status" value="1"/>
</dbReference>
<dbReference type="InterPro" id="IPR004875">
    <property type="entry name" value="DDE_SF_endonuclease_dom"/>
</dbReference>
<sequence>MPRNPRSQLGELAKTSIEWIYLFRQRHNNIGLQTPEATSLGRATSFNKTHVALFFKNLKEVIEKHNLTALQIYNCDETGVTNVHKPPKILAPKHQKQVGKVTSAERGALVTMCVAICANGTFVPPFFIFPRKNFKALMLTGTPTGSSGAAYPTGWMTEDNFLEFINHLVKIVHCSLENKILLILDDHESHYDIRVLTLCKENGIILLTLTPHSADEWMLNHPGTPISVYYIASVTRQTSPLAFTPTNIRKGFEKSGIYSYNSEVFQDSDFLSSYVSDRIDVANIETDTFAQNKGTNVIFDTNAPSTSKSGCSKEIVSPEVNTKEAKRKLATEESSSEECDRELNKICTDSSDGKVFEDNADCIEDSIILQGDFVLVKY</sequence>
<dbReference type="OrthoDB" id="6760216at2759"/>
<dbReference type="InterPro" id="IPR036397">
    <property type="entry name" value="RNaseH_sf"/>
</dbReference>
<name>A0A8K0CMC4_IGNLU</name>
<evidence type="ECO:0000313" key="2">
    <source>
        <dbReference type="EMBL" id="KAF2890048.1"/>
    </source>
</evidence>
<keyword evidence="3" id="KW-1185">Reference proteome</keyword>
<dbReference type="GO" id="GO:0005634">
    <property type="term" value="C:nucleus"/>
    <property type="evidence" value="ECO:0007669"/>
    <property type="project" value="TreeGrafter"/>
</dbReference>